<dbReference type="InterPro" id="IPR026870">
    <property type="entry name" value="Zinc_ribbon_dom"/>
</dbReference>
<reference evidence="4 5" key="1">
    <citation type="submission" date="2013-02" db="EMBL/GenBank/DDBJ databases">
        <title>The Genome Sequence of Enterococcus pallens BAA-351.</title>
        <authorList>
            <consortium name="The Broad Institute Genome Sequencing Platform"/>
            <consortium name="The Broad Institute Genome Sequencing Center for Infectious Disease"/>
            <person name="Earl A.M."/>
            <person name="Gilmore M.S."/>
            <person name="Lebreton F."/>
            <person name="Walker B."/>
            <person name="Young S.K."/>
            <person name="Zeng Q."/>
            <person name="Gargeya S."/>
            <person name="Fitzgerald M."/>
            <person name="Haas B."/>
            <person name="Abouelleil A."/>
            <person name="Alvarado L."/>
            <person name="Arachchi H.M."/>
            <person name="Berlin A.M."/>
            <person name="Chapman S.B."/>
            <person name="Dewar J."/>
            <person name="Goldberg J."/>
            <person name="Griggs A."/>
            <person name="Gujja S."/>
            <person name="Hansen M."/>
            <person name="Howarth C."/>
            <person name="Imamovic A."/>
            <person name="Larimer J."/>
            <person name="McCowan C."/>
            <person name="Murphy C."/>
            <person name="Neiman D."/>
            <person name="Pearson M."/>
            <person name="Priest M."/>
            <person name="Roberts A."/>
            <person name="Saif S."/>
            <person name="Shea T."/>
            <person name="Sisk P."/>
            <person name="Sykes S."/>
            <person name="Wortman J."/>
            <person name="Nusbaum C."/>
            <person name="Birren B."/>
        </authorList>
    </citation>
    <scope>NUCLEOTIDE SEQUENCE [LARGE SCALE GENOMIC DNA]</scope>
    <source>
        <strain evidence="4 5">ATCC BAA-351</strain>
    </source>
</reference>
<evidence type="ECO:0000259" key="3">
    <source>
        <dbReference type="Pfam" id="PF13240"/>
    </source>
</evidence>
<evidence type="ECO:0000313" key="5">
    <source>
        <dbReference type="Proteomes" id="UP000013782"/>
    </source>
</evidence>
<organism evidence="4 5">
    <name type="scientific">Enterococcus pallens ATCC BAA-351</name>
    <dbReference type="NCBI Taxonomy" id="1158607"/>
    <lineage>
        <taxon>Bacteria</taxon>
        <taxon>Bacillati</taxon>
        <taxon>Bacillota</taxon>
        <taxon>Bacilli</taxon>
        <taxon>Lactobacillales</taxon>
        <taxon>Enterococcaceae</taxon>
        <taxon>Enterococcus</taxon>
    </lineage>
</organism>
<keyword evidence="2" id="KW-0472">Membrane</keyword>
<dbReference type="STRING" id="160454.RV10_GL002206"/>
<keyword evidence="2" id="KW-0812">Transmembrane</keyword>
<feature type="region of interest" description="Disordered" evidence="1">
    <location>
        <begin position="91"/>
        <end position="121"/>
    </location>
</feature>
<protein>
    <recommendedName>
        <fullName evidence="3">Zinc-ribbon domain-containing protein</fullName>
    </recommendedName>
</protein>
<dbReference type="OrthoDB" id="2328134at2"/>
<keyword evidence="2" id="KW-1133">Transmembrane helix</keyword>
<dbReference type="Proteomes" id="UP000013782">
    <property type="component" value="Unassembled WGS sequence"/>
</dbReference>
<dbReference type="HOGENOM" id="CLU_077909_0_0_9"/>
<feature type="compositionally biased region" description="Low complexity" evidence="1">
    <location>
        <begin position="92"/>
        <end position="113"/>
    </location>
</feature>
<feature type="transmembrane region" description="Helical" evidence="2">
    <location>
        <begin position="64"/>
        <end position="85"/>
    </location>
</feature>
<evidence type="ECO:0000256" key="1">
    <source>
        <dbReference type="SAM" id="MobiDB-lite"/>
    </source>
</evidence>
<dbReference type="RefSeq" id="WP_010755262.1">
    <property type="nucleotide sequence ID" value="NZ_ASWD01000002.1"/>
</dbReference>
<evidence type="ECO:0000313" key="4">
    <source>
        <dbReference type="EMBL" id="EOH97529.1"/>
    </source>
</evidence>
<proteinExistence type="predicted"/>
<gene>
    <name evidence="4" type="ORF">UAU_00197</name>
</gene>
<dbReference type="Pfam" id="PF13240">
    <property type="entry name" value="Zn_Ribbon_1"/>
    <property type="match status" value="1"/>
</dbReference>
<accession>R2TBE9</accession>
<dbReference type="EMBL" id="AJAQ01000001">
    <property type="protein sequence ID" value="EOH97529.1"/>
    <property type="molecule type" value="Genomic_DNA"/>
</dbReference>
<evidence type="ECO:0000256" key="2">
    <source>
        <dbReference type="SAM" id="Phobius"/>
    </source>
</evidence>
<feature type="domain" description="Zinc-ribbon" evidence="3">
    <location>
        <begin position="3"/>
        <end position="24"/>
    </location>
</feature>
<comment type="caution">
    <text evidence="4">The sequence shown here is derived from an EMBL/GenBank/DDBJ whole genome shotgun (WGS) entry which is preliminary data.</text>
</comment>
<dbReference type="eggNOG" id="ENOG5034AWW">
    <property type="taxonomic scope" value="Bacteria"/>
</dbReference>
<keyword evidence="5" id="KW-1185">Reference proteome</keyword>
<dbReference type="AlphaFoldDB" id="R2TBE9"/>
<sequence length="323" mass="35307">MKYCPNCGAANQKDAAFCEQCGHKFASETEENITTNNDNQTEETDHLQTVRNATRTHQNSKTPLIIGIVVLLGIVVGAGIFFASYRNNPEPAASRTTSLASRESSSEQSSETSETVDDDLSKYDEIIQEAKELTINGEFKESSLKLASIPVSDLSKSEFRVIRDAVQDLTQQNNIGIQEEKSEEMKQSNNANPGSVSTGGFVDDFAKWANTYTFYYSQSGQKHSSLTIAANGGVTQNNYDGTQYFGKASISSASGSVLSYETNELYPSSMPNTKSIRPDVQIHVKWDTGGSQTFYGYLSYSSRLALTDGVNKGAGVNEVWISY</sequence>
<name>R2TBE9_9ENTE</name>
<dbReference type="PATRIC" id="fig|1158607.3.peg.197"/>